<keyword evidence="2" id="KW-0326">Glycosidase</keyword>
<dbReference type="Pfam" id="PF04122">
    <property type="entry name" value="CW_binding_2"/>
    <property type="match status" value="3"/>
</dbReference>
<dbReference type="Proteomes" id="UP000836597">
    <property type="component" value="Chromosome"/>
</dbReference>
<evidence type="ECO:0000313" key="2">
    <source>
        <dbReference type="EMBL" id="CAA7599768.1"/>
    </source>
</evidence>
<dbReference type="InterPro" id="IPR011081">
    <property type="entry name" value="Big_4"/>
</dbReference>
<dbReference type="AlphaFoldDB" id="A0A8S0W1R5"/>
<protein>
    <submittedName>
        <fullName evidence="3">Cell wall-binding protein</fullName>
        <ecNumber evidence="3">3.2.1.-</ecNumber>
    </submittedName>
    <submittedName>
        <fullName evidence="2">Exo-alpha-sialidase</fullName>
        <ecNumber evidence="2">3.2.1.18</ecNumber>
    </submittedName>
</protein>
<dbReference type="PANTHER" id="PTHR30032">
    <property type="entry name" value="N-ACETYLMURAMOYL-L-ALANINE AMIDASE-RELATED"/>
    <property type="match status" value="1"/>
</dbReference>
<feature type="domain" description="Bacterial Ig-like" evidence="1">
    <location>
        <begin position="419"/>
        <end position="474"/>
    </location>
</feature>
<proteinExistence type="predicted"/>
<dbReference type="InterPro" id="IPR051922">
    <property type="entry name" value="Bact_Sporulation_Assoc"/>
</dbReference>
<dbReference type="SUPFAM" id="SSF51445">
    <property type="entry name" value="(Trans)glycosidases"/>
    <property type="match status" value="1"/>
</dbReference>
<dbReference type="EC" id="3.2.1.18" evidence="2"/>
<dbReference type="EMBL" id="LR746496">
    <property type="protein sequence ID" value="CAA7599768.1"/>
    <property type="molecule type" value="Genomic_DNA"/>
</dbReference>
<organism evidence="2">
    <name type="scientific">Acididesulfobacillus acetoxydans</name>
    <dbReference type="NCBI Taxonomy" id="1561005"/>
    <lineage>
        <taxon>Bacteria</taxon>
        <taxon>Bacillati</taxon>
        <taxon>Bacillota</taxon>
        <taxon>Clostridia</taxon>
        <taxon>Eubacteriales</taxon>
        <taxon>Peptococcaceae</taxon>
        <taxon>Acididesulfobacillus</taxon>
    </lineage>
</organism>
<reference evidence="2" key="2">
    <citation type="submission" date="2020-01" db="EMBL/GenBank/DDBJ databases">
        <authorList>
            <person name="Hornung B."/>
        </authorList>
    </citation>
    <scope>NUCLEOTIDE SEQUENCE</scope>
    <source>
        <strain evidence="2">PacBioINE</strain>
    </source>
</reference>
<accession>A0A8S0W1R5</accession>
<feature type="domain" description="Bacterial Ig-like" evidence="1">
    <location>
        <begin position="340"/>
        <end position="395"/>
    </location>
</feature>
<keyword evidence="4" id="KW-1185">Reference proteome</keyword>
<dbReference type="RefSeq" id="WP_240983533.1">
    <property type="nucleotide sequence ID" value="NZ_CDGJ01000052.1"/>
</dbReference>
<dbReference type="PANTHER" id="PTHR30032:SF8">
    <property type="entry name" value="GERMINATION-SPECIFIC N-ACETYLMURAMOYL-L-ALANINE AMIDASE"/>
    <property type="match status" value="1"/>
</dbReference>
<dbReference type="InterPro" id="IPR007253">
    <property type="entry name" value="Cell_wall-bd_2"/>
</dbReference>
<dbReference type="Gene3D" id="3.40.50.12090">
    <property type="match status" value="2"/>
</dbReference>
<reference evidence="3" key="1">
    <citation type="submission" date="2014-11" db="EMBL/GenBank/DDBJ databases">
        <authorList>
            <person name="Hornung B.V."/>
        </authorList>
    </citation>
    <scope>NUCLEOTIDE SEQUENCE</scope>
    <source>
        <strain evidence="3">INE</strain>
    </source>
</reference>
<dbReference type="Proteomes" id="UP001071230">
    <property type="component" value="Unassembled WGS sequence"/>
</dbReference>
<dbReference type="Gene3D" id="3.20.20.80">
    <property type="entry name" value="Glycosidases"/>
    <property type="match status" value="1"/>
</dbReference>
<keyword evidence="2" id="KW-0378">Hydrolase</keyword>
<name>A0A8S0W1R5_9FIRM</name>
<dbReference type="GO" id="GO:0004308">
    <property type="term" value="F:exo-alpha-sialidase activity"/>
    <property type="evidence" value="ECO:0007669"/>
    <property type="project" value="UniProtKB-EC"/>
</dbReference>
<dbReference type="EC" id="3.2.1.-" evidence="3"/>
<dbReference type="EMBL" id="CDGJ01000052">
    <property type="protein sequence ID" value="CEJ07334.1"/>
    <property type="molecule type" value="Genomic_DNA"/>
</dbReference>
<evidence type="ECO:0000313" key="3">
    <source>
        <dbReference type="EMBL" id="CEJ07334.1"/>
    </source>
</evidence>
<sequence length="710" mass="72732">MSVDKVLGQRMRGAHFLLAVISTVVFCFLFTPRVFAATTSANSAGIMAPPASIAGADRIGTAIGVARAGWPDGSQNVVVVPADQANLVDALSAAPLAGQLKAPILVTYKSGLDSRVAAEITALKATRIYAIGALSPSVVKSLKGIAGANVIQLQGASRTDTATLVAKQLTGSRGSFVVGYNGIPDALSVSSYAAANGYAILIANPDGTLPASEADFTGSGVYMLGGPSLVADIPGATRLAGTDRYATNEKIITGLPFKYDEVYLANGETMVDALAGSSLAALTDSPIVLVNSATTGPLPADVSKEFRYGTQVIGLGGSGVLPEGILTLAQQAAGTVVSVQPVSVTTKAGQAPVLPATVAATMSDGTTQNVAVTWASVDASVYAAPGTFVVSGDIARSAIKATANLVVTGSAPTVTGLPPVSITTTVGNPPVLPTTLTATMSNGASESVAVAWSAVSPSQYASAGTFVVVGRVAGSTLTAIATVTVTAGTDMYYGSDSGTGSAAFAQDFYIGQLGYGTHEHFDPGSGGDDSGGGYFNGSGAAKATRIYGYWLLSGLSAAPKGTTAAAWGQEQAQLAYRAFQDLSKYYGSKVKPVVFADVEDCGGGLDSKDYTNNRAIYASFVNWLKENTMVKPGTYSSPHEWGSLTMGSNFAPLTPGYYWVADYPDLGGHPDQNALTPSNPFWVNFPQTNEQAEIWQFEGTPDYDVARILP</sequence>
<dbReference type="KEGG" id="aacx:DEACI_0395"/>
<evidence type="ECO:0000259" key="1">
    <source>
        <dbReference type="Pfam" id="PF07532"/>
    </source>
</evidence>
<dbReference type="Pfam" id="PF07532">
    <property type="entry name" value="Big_4"/>
    <property type="match status" value="2"/>
</dbReference>
<gene>
    <name evidence="2" type="ORF">DEACI_0395</name>
    <name evidence="3" type="ORF">DEACI_1797</name>
</gene>
<dbReference type="InterPro" id="IPR017853">
    <property type="entry name" value="GH"/>
</dbReference>
<evidence type="ECO:0000313" key="4">
    <source>
        <dbReference type="Proteomes" id="UP001071230"/>
    </source>
</evidence>